<evidence type="ECO:0000256" key="6">
    <source>
        <dbReference type="ARBA" id="ARBA00023295"/>
    </source>
</evidence>
<evidence type="ECO:0000256" key="2">
    <source>
        <dbReference type="ARBA" id="ARBA00008061"/>
    </source>
</evidence>
<evidence type="ECO:0000313" key="10">
    <source>
        <dbReference type="Proteomes" id="UP001301769"/>
    </source>
</evidence>
<dbReference type="InterPro" id="IPR013776">
    <property type="entry name" value="A-amylase_thermo"/>
</dbReference>
<name>A0AAN7BA97_9PEZI</name>
<dbReference type="GO" id="GO:0004553">
    <property type="term" value="F:hydrolase activity, hydrolyzing O-glycosyl compounds"/>
    <property type="evidence" value="ECO:0007669"/>
    <property type="project" value="InterPro"/>
</dbReference>
<dbReference type="InterPro" id="IPR006047">
    <property type="entry name" value="GH13_cat_dom"/>
</dbReference>
<gene>
    <name evidence="9" type="ORF">QBC37DRAFT_200205</name>
</gene>
<proteinExistence type="inferred from homology"/>
<dbReference type="AlphaFoldDB" id="A0AAN7BA97"/>
<dbReference type="Gene3D" id="2.60.40.1180">
    <property type="entry name" value="Golgi alpha-mannosidase II"/>
    <property type="match status" value="1"/>
</dbReference>
<keyword evidence="10" id="KW-1185">Reference proteome</keyword>
<protein>
    <submittedName>
        <fullName evidence="9">Glycoside hydrolase family 13 protein</fullName>
    </submittedName>
</protein>
<dbReference type="PIRSF" id="PIRSF001021">
    <property type="entry name" value="Alph-amls_thrmst"/>
    <property type="match status" value="1"/>
</dbReference>
<organism evidence="9 10">
    <name type="scientific">Rhypophila decipiens</name>
    <dbReference type="NCBI Taxonomy" id="261697"/>
    <lineage>
        <taxon>Eukaryota</taxon>
        <taxon>Fungi</taxon>
        <taxon>Dikarya</taxon>
        <taxon>Ascomycota</taxon>
        <taxon>Pezizomycotina</taxon>
        <taxon>Sordariomycetes</taxon>
        <taxon>Sordariomycetidae</taxon>
        <taxon>Sordariales</taxon>
        <taxon>Naviculisporaceae</taxon>
        <taxon>Rhypophila</taxon>
    </lineage>
</organism>
<feature type="domain" description="Glycosyl hydrolase family 13 catalytic" evidence="8">
    <location>
        <begin position="60"/>
        <end position="445"/>
    </location>
</feature>
<dbReference type="SUPFAM" id="SSF51011">
    <property type="entry name" value="Glycosyl hydrolase domain"/>
    <property type="match status" value="1"/>
</dbReference>
<dbReference type="CDD" id="cd11318">
    <property type="entry name" value="AmyAc_bac_fung_AmyA"/>
    <property type="match status" value="1"/>
</dbReference>
<dbReference type="NCBIfam" id="NF006968">
    <property type="entry name" value="PRK09441.1-1"/>
    <property type="match status" value="1"/>
</dbReference>
<keyword evidence="6" id="KW-0326">Glycosidase</keyword>
<reference evidence="9" key="1">
    <citation type="journal article" date="2023" name="Mol. Phylogenet. Evol.">
        <title>Genome-scale phylogeny and comparative genomics of the fungal order Sordariales.</title>
        <authorList>
            <person name="Hensen N."/>
            <person name="Bonometti L."/>
            <person name="Westerberg I."/>
            <person name="Brannstrom I.O."/>
            <person name="Guillou S."/>
            <person name="Cros-Aarteil S."/>
            <person name="Calhoun S."/>
            <person name="Haridas S."/>
            <person name="Kuo A."/>
            <person name="Mondo S."/>
            <person name="Pangilinan J."/>
            <person name="Riley R."/>
            <person name="LaButti K."/>
            <person name="Andreopoulos B."/>
            <person name="Lipzen A."/>
            <person name="Chen C."/>
            <person name="Yan M."/>
            <person name="Daum C."/>
            <person name="Ng V."/>
            <person name="Clum A."/>
            <person name="Steindorff A."/>
            <person name="Ohm R.A."/>
            <person name="Martin F."/>
            <person name="Silar P."/>
            <person name="Natvig D.O."/>
            <person name="Lalanne C."/>
            <person name="Gautier V."/>
            <person name="Ament-Velasquez S.L."/>
            <person name="Kruys A."/>
            <person name="Hutchinson M.I."/>
            <person name="Powell A.J."/>
            <person name="Barry K."/>
            <person name="Miller A.N."/>
            <person name="Grigoriev I.V."/>
            <person name="Debuchy R."/>
            <person name="Gladieux P."/>
            <person name="Hiltunen Thoren M."/>
            <person name="Johannesson H."/>
        </authorList>
    </citation>
    <scope>NUCLEOTIDE SEQUENCE</scope>
    <source>
        <strain evidence="9">PSN293</strain>
    </source>
</reference>
<dbReference type="NCBIfam" id="NF006969">
    <property type="entry name" value="PRK09441.1-2"/>
    <property type="match status" value="1"/>
</dbReference>
<keyword evidence="3" id="KW-0479">Metal-binding</keyword>
<feature type="region of interest" description="Disordered" evidence="7">
    <location>
        <begin position="1"/>
        <end position="48"/>
    </location>
</feature>
<evidence type="ECO:0000256" key="1">
    <source>
        <dbReference type="ARBA" id="ARBA00001913"/>
    </source>
</evidence>
<dbReference type="Pfam" id="PF00128">
    <property type="entry name" value="Alpha-amylase"/>
    <property type="match status" value="1"/>
</dbReference>
<evidence type="ECO:0000256" key="3">
    <source>
        <dbReference type="ARBA" id="ARBA00022723"/>
    </source>
</evidence>
<evidence type="ECO:0000256" key="7">
    <source>
        <dbReference type="SAM" id="MobiDB-lite"/>
    </source>
</evidence>
<comment type="caution">
    <text evidence="9">The sequence shown here is derived from an EMBL/GenBank/DDBJ whole genome shotgun (WGS) entry which is preliminary data.</text>
</comment>
<reference evidence="9" key="2">
    <citation type="submission" date="2023-05" db="EMBL/GenBank/DDBJ databases">
        <authorList>
            <consortium name="Lawrence Berkeley National Laboratory"/>
            <person name="Steindorff A."/>
            <person name="Hensen N."/>
            <person name="Bonometti L."/>
            <person name="Westerberg I."/>
            <person name="Brannstrom I.O."/>
            <person name="Guillou S."/>
            <person name="Cros-Aarteil S."/>
            <person name="Calhoun S."/>
            <person name="Haridas S."/>
            <person name="Kuo A."/>
            <person name="Mondo S."/>
            <person name="Pangilinan J."/>
            <person name="Riley R."/>
            <person name="Labutti K."/>
            <person name="Andreopoulos B."/>
            <person name="Lipzen A."/>
            <person name="Chen C."/>
            <person name="Yanf M."/>
            <person name="Daum C."/>
            <person name="Ng V."/>
            <person name="Clum A."/>
            <person name="Ohm R."/>
            <person name="Martin F."/>
            <person name="Silar P."/>
            <person name="Natvig D."/>
            <person name="Lalanne C."/>
            <person name="Gautier V."/>
            <person name="Ament-Velasquez S.L."/>
            <person name="Kruys A."/>
            <person name="Hutchinson M.I."/>
            <person name="Powell A.J."/>
            <person name="Barry K."/>
            <person name="Miller A.N."/>
            <person name="Grigoriev I.V."/>
            <person name="Debuchy R."/>
            <person name="Gladieux P."/>
            <person name="Thoren M.H."/>
            <person name="Johannesson H."/>
        </authorList>
    </citation>
    <scope>NUCLEOTIDE SEQUENCE</scope>
    <source>
        <strain evidence="9">PSN293</strain>
    </source>
</reference>
<evidence type="ECO:0000313" key="9">
    <source>
        <dbReference type="EMBL" id="KAK4218436.1"/>
    </source>
</evidence>
<dbReference type="GO" id="GO:0005509">
    <property type="term" value="F:calcium ion binding"/>
    <property type="evidence" value="ECO:0007669"/>
    <property type="project" value="InterPro"/>
</dbReference>
<dbReference type="Gene3D" id="2.40.30.140">
    <property type="match status" value="1"/>
</dbReference>
<keyword evidence="4 9" id="KW-0378">Hydrolase</keyword>
<dbReference type="SUPFAM" id="SSF51445">
    <property type="entry name" value="(Trans)glycosidases"/>
    <property type="match status" value="1"/>
</dbReference>
<dbReference type="SMART" id="SM00642">
    <property type="entry name" value="Aamy"/>
    <property type="match status" value="1"/>
</dbReference>
<dbReference type="InterPro" id="IPR017853">
    <property type="entry name" value="GH"/>
</dbReference>
<evidence type="ECO:0000259" key="8">
    <source>
        <dbReference type="SMART" id="SM00642"/>
    </source>
</evidence>
<dbReference type="PANTHER" id="PTHR43447">
    <property type="entry name" value="ALPHA-AMYLASE"/>
    <property type="match status" value="1"/>
</dbReference>
<comment type="similarity">
    <text evidence="2">Belongs to the glycosyl hydrolase 13 family.</text>
</comment>
<dbReference type="EMBL" id="MU858053">
    <property type="protein sequence ID" value="KAK4218436.1"/>
    <property type="molecule type" value="Genomic_DNA"/>
</dbReference>
<dbReference type="Gene3D" id="3.20.20.80">
    <property type="entry name" value="Glycosidases"/>
    <property type="match status" value="1"/>
</dbReference>
<evidence type="ECO:0000256" key="5">
    <source>
        <dbReference type="ARBA" id="ARBA00023277"/>
    </source>
</evidence>
<dbReference type="Proteomes" id="UP001301769">
    <property type="component" value="Unassembled WGS sequence"/>
</dbReference>
<sequence>MSQFLGLASHRPDEANPSSEGTGRPPLSHELRPHRHRRPATEIPNPWIYPEDAPSCPENQTMMQGFEWYLPADYQHWNRLTGIIPTLSVLGITSIWIPPACKASWHTGNGYDIYDLFDLGEFTQKGARQTKWGTKEELQTLTQTAHAHSIRVLFDAVLNHKAAADYSEPARAIRVNPSDRNKTLSEKGEVEEIETWTGWSFPGRGSTYSPMRWNREHFTGIDYDHLRRENGVWRFEGKQWATDVDEELGNYDYLMFADIDHKHPEVRRDIFYWTSWLSRQVKLGGMRLDAIKHYSFEFLRDLITHIHLHVDPDWFLVGEYWRQDSEFLARYIEFMDHRISLFDVQLVNNFSQVSLRGEKGDLRTIFDDALVIWKPHHAVTFVVNHDTQDGQSLETPIAPFFKPLAYALILLRANAGMPCVFYADLYGSMGKSEDDETIKGRQSSSPPVSGGTVIPKMMLARKYWAYGTQLDYFDDPACVGFTRFGHPSRSRGDGLAVIMTNDWEYKTKTMCVGKRHAGEVWTDVLKWCPGRVRIDSEGYGEFVACPQSVSVWVYEAAFSRDLVDMFRL</sequence>
<dbReference type="GO" id="GO:0005975">
    <property type="term" value="P:carbohydrate metabolic process"/>
    <property type="evidence" value="ECO:0007669"/>
    <property type="project" value="InterPro"/>
</dbReference>
<keyword evidence="5" id="KW-0119">Carbohydrate metabolism</keyword>
<dbReference type="InterPro" id="IPR013780">
    <property type="entry name" value="Glyco_hydro_b"/>
</dbReference>
<evidence type="ECO:0000256" key="4">
    <source>
        <dbReference type="ARBA" id="ARBA00022801"/>
    </source>
</evidence>
<accession>A0AAN7BA97</accession>
<comment type="cofactor">
    <cofactor evidence="1">
        <name>Ca(2+)</name>
        <dbReference type="ChEBI" id="CHEBI:29108"/>
    </cofactor>
</comment>